<proteinExistence type="predicted"/>
<comment type="caution">
    <text evidence="1">The sequence shown here is derived from an EMBL/GenBank/DDBJ whole genome shotgun (WGS) entry which is preliminary data.</text>
</comment>
<dbReference type="EMBL" id="JADOEL010000005">
    <property type="protein sequence ID" value="MBF8177808.1"/>
    <property type="molecule type" value="Genomic_DNA"/>
</dbReference>
<name>A0ABS0EXD5_9BURK</name>
<organism evidence="1 2">
    <name type="scientific">Herminiimonas contaminans</name>
    <dbReference type="NCBI Taxonomy" id="1111140"/>
    <lineage>
        <taxon>Bacteria</taxon>
        <taxon>Pseudomonadati</taxon>
        <taxon>Pseudomonadota</taxon>
        <taxon>Betaproteobacteria</taxon>
        <taxon>Burkholderiales</taxon>
        <taxon>Oxalobacteraceae</taxon>
        <taxon>Herminiimonas</taxon>
    </lineage>
</organism>
<protein>
    <recommendedName>
        <fullName evidence="3">DUF1997 domain-containing protein</fullName>
    </recommendedName>
</protein>
<evidence type="ECO:0000313" key="2">
    <source>
        <dbReference type="Proteomes" id="UP000657372"/>
    </source>
</evidence>
<evidence type="ECO:0000313" key="1">
    <source>
        <dbReference type="EMBL" id="MBF8177808.1"/>
    </source>
</evidence>
<dbReference type="Proteomes" id="UP000657372">
    <property type="component" value="Unassembled WGS sequence"/>
</dbReference>
<gene>
    <name evidence="1" type="ORF">IXC47_08960</name>
</gene>
<evidence type="ECO:0008006" key="3">
    <source>
        <dbReference type="Google" id="ProtNLM"/>
    </source>
</evidence>
<reference evidence="1 2" key="1">
    <citation type="submission" date="2020-11" db="EMBL/GenBank/DDBJ databases">
        <title>WGS of Herminiimonas contaminans strain Marseille-Q4544 isolated from planarians Schmidtea mediterranea.</title>
        <authorList>
            <person name="Kangale L."/>
        </authorList>
    </citation>
    <scope>NUCLEOTIDE SEQUENCE [LARGE SCALE GENOMIC DNA]</scope>
    <source>
        <strain evidence="1 2">Marseille-Q4544</strain>
    </source>
</reference>
<keyword evidence="2" id="KW-1185">Reference proteome</keyword>
<sequence length="199" mass="22192">MASSEVTICNMALGRVAISRYIASLDERSQQASNCKLFYEPCRDLVLTDYDWNFATKRQQLSNLGNPPKNWAFKYAVPSDCLKARHLTVVGMREPDAKHRIEFELSVEGEAKVLYTDQSLAELVYTRRVTDPNLFSPQFASAVAWKLAGEIALPLSALASLAKTAVQMYQYEIAIAGTTSMNEGQEGQEPESEFIRGRG</sequence>
<accession>A0ABS0EXD5</accession>
<dbReference type="RefSeq" id="WP_195875359.1">
    <property type="nucleotide sequence ID" value="NZ_JADOEL010000005.1"/>
</dbReference>